<dbReference type="Gene3D" id="2.60.120.460">
    <property type="entry name" value="YjbQ-like"/>
    <property type="match status" value="1"/>
</dbReference>
<dbReference type="AlphaFoldDB" id="A0A5M8FH92"/>
<comment type="similarity">
    <text evidence="1">Belongs to the UPF0047 family.</text>
</comment>
<dbReference type="InterPro" id="IPR035917">
    <property type="entry name" value="YjbQ-like_sf"/>
</dbReference>
<dbReference type="Proteomes" id="UP000322981">
    <property type="component" value="Unassembled WGS sequence"/>
</dbReference>
<name>A0A5M8FH92_9GAMM</name>
<dbReference type="EMBL" id="VWXX01000022">
    <property type="protein sequence ID" value="KAA6184253.1"/>
    <property type="molecule type" value="Genomic_DNA"/>
</dbReference>
<reference evidence="2 3" key="1">
    <citation type="submission" date="2019-09" db="EMBL/GenBank/DDBJ databases">
        <title>Whole-genome sequence of the purple sulfur bacterium Thiohalocapsa marina DSM 19078.</title>
        <authorList>
            <person name="Kyndt J.A."/>
            <person name="Meyer T.E."/>
        </authorList>
    </citation>
    <scope>NUCLEOTIDE SEQUENCE [LARGE SCALE GENOMIC DNA]</scope>
    <source>
        <strain evidence="2 3">DSM 19078</strain>
    </source>
</reference>
<proteinExistence type="inferred from homology"/>
<dbReference type="NCBIfam" id="TIGR00149">
    <property type="entry name" value="TIGR00149_YjbQ"/>
    <property type="match status" value="1"/>
</dbReference>
<sequence>MQCHQTSFTLSTTGRGPLKLTARVAECVHDSGIHTGLCHVFCQHTSASLLITENADPAVLRDLEGHLTRTVPDGDPRYAHDQEGPDDMSAHIRSILTGSGLTVPIRQGRLALGTWQGLFLWEHRARGHARTLVVTCFGTTAS</sequence>
<dbReference type="OrthoDB" id="9801725at2"/>
<dbReference type="PANTHER" id="PTHR30615">
    <property type="entry name" value="UNCHARACTERIZED PROTEIN YJBQ-RELATED"/>
    <property type="match status" value="1"/>
</dbReference>
<gene>
    <name evidence="2" type="ORF">F2Q65_13155</name>
</gene>
<evidence type="ECO:0000313" key="3">
    <source>
        <dbReference type="Proteomes" id="UP000322981"/>
    </source>
</evidence>
<accession>A0A5M8FH92</accession>
<evidence type="ECO:0000256" key="1">
    <source>
        <dbReference type="ARBA" id="ARBA00005534"/>
    </source>
</evidence>
<dbReference type="PANTHER" id="PTHR30615:SF8">
    <property type="entry name" value="UPF0047 PROTEIN C4A8.02C"/>
    <property type="match status" value="1"/>
</dbReference>
<dbReference type="RefSeq" id="WP_150093871.1">
    <property type="nucleotide sequence ID" value="NZ_JBFUOH010000088.1"/>
</dbReference>
<protein>
    <submittedName>
        <fullName evidence="2">YjbQ family protein</fullName>
    </submittedName>
</protein>
<dbReference type="InterPro" id="IPR001602">
    <property type="entry name" value="UPF0047_YjbQ-like"/>
</dbReference>
<keyword evidence="3" id="KW-1185">Reference proteome</keyword>
<dbReference type="Pfam" id="PF01894">
    <property type="entry name" value="YjbQ"/>
    <property type="match status" value="1"/>
</dbReference>
<organism evidence="2 3">
    <name type="scientific">Thiohalocapsa marina</name>
    <dbReference type="NCBI Taxonomy" id="424902"/>
    <lineage>
        <taxon>Bacteria</taxon>
        <taxon>Pseudomonadati</taxon>
        <taxon>Pseudomonadota</taxon>
        <taxon>Gammaproteobacteria</taxon>
        <taxon>Chromatiales</taxon>
        <taxon>Chromatiaceae</taxon>
        <taxon>Thiohalocapsa</taxon>
    </lineage>
</organism>
<comment type="caution">
    <text evidence="2">The sequence shown here is derived from an EMBL/GenBank/DDBJ whole genome shotgun (WGS) entry which is preliminary data.</text>
</comment>
<dbReference type="PIRSF" id="PIRSF004681">
    <property type="entry name" value="UCP004681"/>
    <property type="match status" value="1"/>
</dbReference>
<dbReference type="SUPFAM" id="SSF111038">
    <property type="entry name" value="YjbQ-like"/>
    <property type="match status" value="1"/>
</dbReference>
<evidence type="ECO:0000313" key="2">
    <source>
        <dbReference type="EMBL" id="KAA6184253.1"/>
    </source>
</evidence>